<feature type="transmembrane region" description="Helical" evidence="6">
    <location>
        <begin position="310"/>
        <end position="329"/>
    </location>
</feature>
<reference evidence="8 9" key="1">
    <citation type="submission" date="2015-02" db="EMBL/GenBank/DDBJ databases">
        <title>Genome sequene of Rhodovulum sulfidophilum DSM 2351.</title>
        <authorList>
            <person name="Nagao N."/>
        </authorList>
    </citation>
    <scope>NUCLEOTIDE SEQUENCE [LARGE SCALE GENOMIC DNA]</scope>
    <source>
        <strain evidence="8 9">DSM 2351</strain>
    </source>
</reference>
<keyword evidence="2" id="KW-0813">Transport</keyword>
<dbReference type="PATRIC" id="fig|35806.4.peg.1064"/>
<dbReference type="InterPro" id="IPR011701">
    <property type="entry name" value="MFS"/>
</dbReference>
<sequence>MPQPSPRLPIVFILVTLVLDAIGIGLILPVMPDLIRDIDGGTGLGQAAVWGGILSTVFAVMQFLCGPTVGSLSDRFGRRPVLLISLATMALDYVVMALAGSIWLLLAARVVGGVTASTQATASAFLADISKPEEKAARFGMVGASFGIGFVIGPLIGGFLGELGPRAPFWAAAGLATLNLIFGAMVLPETVTDRIRRPFEWRRANPLGAFRAIGRLPGIRPLLLLFFLYEFAMFIYPAIWAYFTQYRFGWSTGTVGISLAMFGIGVAIVQGGLIRVVLRVMGERIAVWYGLGYNFMAFLAIGLIGNGSVVLVLTPMIALGAVVTPALLGMMSKAADDNQQGELQGMVSSLRSVAMIASPLVMTQTFFLFSRPDAPLHLPGAPFLLAAGVMVVCALVFALRRAATADTGIRRRA</sequence>
<protein>
    <submittedName>
        <fullName evidence="8">Major facilitator superfamily protein</fullName>
    </submittedName>
</protein>
<dbReference type="Gene3D" id="1.20.1250.20">
    <property type="entry name" value="MFS general substrate transporter like domains"/>
    <property type="match status" value="1"/>
</dbReference>
<dbReference type="GO" id="GO:0016020">
    <property type="term" value="C:membrane"/>
    <property type="evidence" value="ECO:0007669"/>
    <property type="project" value="UniProtKB-SubCell"/>
</dbReference>
<dbReference type="PROSITE" id="PS50850">
    <property type="entry name" value="MFS"/>
    <property type="match status" value="1"/>
</dbReference>
<dbReference type="InterPro" id="IPR001958">
    <property type="entry name" value="Tet-R_TetA/multi-R_MdtG-like"/>
</dbReference>
<feature type="transmembrane region" description="Helical" evidence="6">
    <location>
        <begin position="222"/>
        <end position="243"/>
    </location>
</feature>
<feature type="transmembrane region" description="Helical" evidence="6">
    <location>
        <begin position="139"/>
        <end position="161"/>
    </location>
</feature>
<dbReference type="InterPro" id="IPR036259">
    <property type="entry name" value="MFS_trans_sf"/>
</dbReference>
<dbReference type="SUPFAM" id="SSF103473">
    <property type="entry name" value="MFS general substrate transporter"/>
    <property type="match status" value="1"/>
</dbReference>
<dbReference type="PRINTS" id="PR01035">
    <property type="entry name" value="TCRTETA"/>
</dbReference>
<dbReference type="Proteomes" id="UP000064912">
    <property type="component" value="Chromosome"/>
</dbReference>
<evidence type="ECO:0000313" key="8">
    <source>
        <dbReference type="EMBL" id="BAQ68204.1"/>
    </source>
</evidence>
<feature type="transmembrane region" description="Helical" evidence="6">
    <location>
        <begin position="7"/>
        <end position="28"/>
    </location>
</feature>
<keyword evidence="3 6" id="KW-0812">Transmembrane</keyword>
<feature type="transmembrane region" description="Helical" evidence="6">
    <location>
        <begin position="81"/>
        <end position="104"/>
    </location>
</feature>
<evidence type="ECO:0000259" key="7">
    <source>
        <dbReference type="PROSITE" id="PS50850"/>
    </source>
</evidence>
<evidence type="ECO:0000256" key="6">
    <source>
        <dbReference type="SAM" id="Phobius"/>
    </source>
</evidence>
<accession>A0A0D6B0J3</accession>
<evidence type="ECO:0000313" key="9">
    <source>
        <dbReference type="Proteomes" id="UP000064912"/>
    </source>
</evidence>
<feature type="transmembrane region" description="Helical" evidence="6">
    <location>
        <begin position="350"/>
        <end position="369"/>
    </location>
</feature>
<evidence type="ECO:0000256" key="5">
    <source>
        <dbReference type="ARBA" id="ARBA00023136"/>
    </source>
</evidence>
<feature type="transmembrane region" description="Helical" evidence="6">
    <location>
        <begin position="255"/>
        <end position="278"/>
    </location>
</feature>
<dbReference type="AlphaFoldDB" id="A0A0D6B0J3"/>
<gene>
    <name evidence="8" type="ORF">NHU_01039</name>
</gene>
<evidence type="ECO:0000256" key="1">
    <source>
        <dbReference type="ARBA" id="ARBA00004141"/>
    </source>
</evidence>
<dbReference type="EMBL" id="AP014800">
    <property type="protein sequence ID" value="BAQ68204.1"/>
    <property type="molecule type" value="Genomic_DNA"/>
</dbReference>
<dbReference type="PANTHER" id="PTHR23504:SF15">
    <property type="entry name" value="MAJOR FACILITATOR SUPERFAMILY (MFS) PROFILE DOMAIN-CONTAINING PROTEIN"/>
    <property type="match status" value="1"/>
</dbReference>
<organism evidence="8 9">
    <name type="scientific">Rhodovulum sulfidophilum</name>
    <name type="common">Rhodobacter sulfidophilus</name>
    <dbReference type="NCBI Taxonomy" id="35806"/>
    <lineage>
        <taxon>Bacteria</taxon>
        <taxon>Pseudomonadati</taxon>
        <taxon>Pseudomonadota</taxon>
        <taxon>Alphaproteobacteria</taxon>
        <taxon>Rhodobacterales</taxon>
        <taxon>Paracoccaceae</taxon>
        <taxon>Rhodovulum</taxon>
    </lineage>
</organism>
<dbReference type="GO" id="GO:0022857">
    <property type="term" value="F:transmembrane transporter activity"/>
    <property type="evidence" value="ECO:0007669"/>
    <property type="project" value="InterPro"/>
</dbReference>
<dbReference type="CDD" id="cd17388">
    <property type="entry name" value="MFS_TetA"/>
    <property type="match status" value="1"/>
</dbReference>
<keyword evidence="5 6" id="KW-0472">Membrane</keyword>
<dbReference type="InterPro" id="IPR020846">
    <property type="entry name" value="MFS_dom"/>
</dbReference>
<dbReference type="KEGG" id="rsu:NHU_01039"/>
<feature type="domain" description="Major facilitator superfamily (MFS) profile" evidence="7">
    <location>
        <begin position="9"/>
        <end position="405"/>
    </location>
</feature>
<feature type="transmembrane region" description="Helical" evidence="6">
    <location>
        <begin position="48"/>
        <end position="69"/>
    </location>
</feature>
<evidence type="ECO:0000256" key="4">
    <source>
        <dbReference type="ARBA" id="ARBA00022989"/>
    </source>
</evidence>
<feature type="transmembrane region" description="Helical" evidence="6">
    <location>
        <begin position="285"/>
        <end position="304"/>
    </location>
</feature>
<keyword evidence="4 6" id="KW-1133">Transmembrane helix</keyword>
<name>A0A0D6B0J3_RHOSU</name>
<comment type="subcellular location">
    <subcellularLocation>
        <location evidence="1">Membrane</location>
        <topology evidence="1">Multi-pass membrane protein</topology>
    </subcellularLocation>
</comment>
<evidence type="ECO:0000256" key="2">
    <source>
        <dbReference type="ARBA" id="ARBA00022448"/>
    </source>
</evidence>
<feature type="transmembrane region" description="Helical" evidence="6">
    <location>
        <begin position="381"/>
        <end position="403"/>
    </location>
</feature>
<dbReference type="eggNOG" id="COG2814">
    <property type="taxonomic scope" value="Bacteria"/>
</dbReference>
<dbReference type="PANTHER" id="PTHR23504">
    <property type="entry name" value="MAJOR FACILITATOR SUPERFAMILY DOMAIN-CONTAINING PROTEIN 10"/>
    <property type="match status" value="1"/>
</dbReference>
<proteinExistence type="predicted"/>
<evidence type="ECO:0000256" key="3">
    <source>
        <dbReference type="ARBA" id="ARBA00022692"/>
    </source>
</evidence>
<dbReference type="Pfam" id="PF07690">
    <property type="entry name" value="MFS_1"/>
    <property type="match status" value="1"/>
</dbReference>
<feature type="transmembrane region" description="Helical" evidence="6">
    <location>
        <begin position="167"/>
        <end position="187"/>
    </location>
</feature>
<feature type="transmembrane region" description="Helical" evidence="6">
    <location>
        <begin position="110"/>
        <end position="127"/>
    </location>
</feature>